<proteinExistence type="predicted"/>
<dbReference type="PANTHER" id="PTHR38355:SF1">
    <property type="entry name" value="OS06G0149500 PROTEIN"/>
    <property type="match status" value="1"/>
</dbReference>
<evidence type="ECO:0000313" key="1">
    <source>
        <dbReference type="EMBL" id="KAK0577817.1"/>
    </source>
</evidence>
<accession>A0AA39RSX2</accession>
<dbReference type="Proteomes" id="UP001168877">
    <property type="component" value="Unassembled WGS sequence"/>
</dbReference>
<protein>
    <submittedName>
        <fullName evidence="1">Uncharacterized protein</fullName>
    </submittedName>
</protein>
<reference evidence="1" key="2">
    <citation type="submission" date="2023-06" db="EMBL/GenBank/DDBJ databases">
        <authorList>
            <person name="Swenson N.G."/>
            <person name="Wegrzyn J.L."/>
            <person name="Mcevoy S.L."/>
        </authorList>
    </citation>
    <scope>NUCLEOTIDE SEQUENCE</scope>
    <source>
        <strain evidence="1">NS2018</strain>
        <tissue evidence="1">Leaf</tissue>
    </source>
</reference>
<dbReference type="GO" id="GO:0005739">
    <property type="term" value="C:mitochondrion"/>
    <property type="evidence" value="ECO:0007669"/>
    <property type="project" value="TreeGrafter"/>
</dbReference>
<keyword evidence="2" id="KW-1185">Reference proteome</keyword>
<sequence length="120" mass="12779">MELGNKVVSLAVKASNSNAVVNTCLVASFLALSVRSMKQQNHIEALESEKVSLVESNKSIKKTLWDWKQQLFAEAATDSPLLSLATLKSIYGEAPAPAPAPAPGEVVKADVKSSPNKFVV</sequence>
<evidence type="ECO:0000313" key="2">
    <source>
        <dbReference type="Proteomes" id="UP001168877"/>
    </source>
</evidence>
<comment type="caution">
    <text evidence="1">The sequence shown here is derived from an EMBL/GenBank/DDBJ whole genome shotgun (WGS) entry which is preliminary data.</text>
</comment>
<name>A0AA39RSX2_ACESA</name>
<dbReference type="PANTHER" id="PTHR38355">
    <property type="entry name" value="OS06G0149500 PROTEIN"/>
    <property type="match status" value="1"/>
</dbReference>
<dbReference type="AlphaFoldDB" id="A0AA39RSX2"/>
<dbReference type="EMBL" id="JAUESC010000385">
    <property type="protein sequence ID" value="KAK0577817.1"/>
    <property type="molecule type" value="Genomic_DNA"/>
</dbReference>
<reference evidence="1" key="1">
    <citation type="journal article" date="2022" name="Plant J.">
        <title>Strategies of tolerance reflected in two North American maple genomes.</title>
        <authorList>
            <person name="McEvoy S.L."/>
            <person name="Sezen U.U."/>
            <person name="Trouern-Trend A."/>
            <person name="McMahon S.M."/>
            <person name="Schaberg P.G."/>
            <person name="Yang J."/>
            <person name="Wegrzyn J.L."/>
            <person name="Swenson N.G."/>
        </authorList>
    </citation>
    <scope>NUCLEOTIDE SEQUENCE</scope>
    <source>
        <strain evidence="1">NS2018</strain>
    </source>
</reference>
<gene>
    <name evidence="1" type="ORF">LWI29_000573</name>
</gene>
<organism evidence="1 2">
    <name type="scientific">Acer saccharum</name>
    <name type="common">Sugar maple</name>
    <dbReference type="NCBI Taxonomy" id="4024"/>
    <lineage>
        <taxon>Eukaryota</taxon>
        <taxon>Viridiplantae</taxon>
        <taxon>Streptophyta</taxon>
        <taxon>Embryophyta</taxon>
        <taxon>Tracheophyta</taxon>
        <taxon>Spermatophyta</taxon>
        <taxon>Magnoliopsida</taxon>
        <taxon>eudicotyledons</taxon>
        <taxon>Gunneridae</taxon>
        <taxon>Pentapetalae</taxon>
        <taxon>rosids</taxon>
        <taxon>malvids</taxon>
        <taxon>Sapindales</taxon>
        <taxon>Sapindaceae</taxon>
        <taxon>Hippocastanoideae</taxon>
        <taxon>Acereae</taxon>
        <taxon>Acer</taxon>
    </lineage>
</organism>